<dbReference type="Proteomes" id="UP001596011">
    <property type="component" value="Unassembled WGS sequence"/>
</dbReference>
<accession>A0ABV9HJP5</accession>
<dbReference type="Gene3D" id="2.160.20.80">
    <property type="entry name" value="E3 ubiquitin-protein ligase SopA"/>
    <property type="match status" value="1"/>
</dbReference>
<dbReference type="PANTHER" id="PTHR14136">
    <property type="entry name" value="BTB_POZ DOMAIN-CONTAINING PROTEIN KCTD9"/>
    <property type="match status" value="1"/>
</dbReference>
<comment type="caution">
    <text evidence="1">The sequence shown here is derived from an EMBL/GenBank/DDBJ whole genome shotgun (WGS) entry which is preliminary data.</text>
</comment>
<dbReference type="SUPFAM" id="SSF141571">
    <property type="entry name" value="Pentapeptide repeat-like"/>
    <property type="match status" value="1"/>
</dbReference>
<proteinExistence type="predicted"/>
<protein>
    <submittedName>
        <fullName evidence="1">Pentapeptide repeat-containing protein</fullName>
    </submittedName>
</protein>
<dbReference type="EMBL" id="JBHSFI010000005">
    <property type="protein sequence ID" value="MFC4630103.1"/>
    <property type="molecule type" value="Genomic_DNA"/>
</dbReference>
<gene>
    <name evidence="1" type="ORF">ACFO6V_17780</name>
</gene>
<dbReference type="InterPro" id="IPR051082">
    <property type="entry name" value="Pentapeptide-BTB/POZ_domain"/>
</dbReference>
<dbReference type="Pfam" id="PF13599">
    <property type="entry name" value="Pentapeptide_4"/>
    <property type="match status" value="1"/>
</dbReference>
<evidence type="ECO:0000313" key="1">
    <source>
        <dbReference type="EMBL" id="MFC4630103.1"/>
    </source>
</evidence>
<keyword evidence="2" id="KW-1185">Reference proteome</keyword>
<dbReference type="PANTHER" id="PTHR14136:SF17">
    <property type="entry name" value="BTB_POZ DOMAIN-CONTAINING PROTEIN KCTD9"/>
    <property type="match status" value="1"/>
</dbReference>
<name>A0ABV9HJP5_9MICO</name>
<organism evidence="1 2">
    <name type="scientific">Promicromonospora alba</name>
    <dbReference type="NCBI Taxonomy" id="1616110"/>
    <lineage>
        <taxon>Bacteria</taxon>
        <taxon>Bacillati</taxon>
        <taxon>Actinomycetota</taxon>
        <taxon>Actinomycetes</taxon>
        <taxon>Micrococcales</taxon>
        <taxon>Promicromonosporaceae</taxon>
        <taxon>Promicromonospora</taxon>
    </lineage>
</organism>
<dbReference type="Pfam" id="PF00805">
    <property type="entry name" value="Pentapeptide"/>
    <property type="match status" value="1"/>
</dbReference>
<dbReference type="RefSeq" id="WP_377137484.1">
    <property type="nucleotide sequence ID" value="NZ_JBHSFI010000005.1"/>
</dbReference>
<dbReference type="InterPro" id="IPR001646">
    <property type="entry name" value="5peptide_repeat"/>
</dbReference>
<reference evidence="2" key="1">
    <citation type="journal article" date="2019" name="Int. J. Syst. Evol. Microbiol.">
        <title>The Global Catalogue of Microorganisms (GCM) 10K type strain sequencing project: providing services to taxonomists for standard genome sequencing and annotation.</title>
        <authorList>
            <consortium name="The Broad Institute Genomics Platform"/>
            <consortium name="The Broad Institute Genome Sequencing Center for Infectious Disease"/>
            <person name="Wu L."/>
            <person name="Ma J."/>
        </authorList>
    </citation>
    <scope>NUCLEOTIDE SEQUENCE [LARGE SCALE GENOMIC DNA]</scope>
    <source>
        <strain evidence="2">CCUG 42722</strain>
    </source>
</reference>
<sequence length="221" mass="24078">METLTIRDTTADLPVLAADELTDLSMLRPEDGRLSLFSYGGKDLRALELTNTQLYDGRINEVSAERADFDQVRMSSVEFTGCDLASLTLSNSRLSRVRFTNCRLLGARLKDLVLEDVVFQDCKIDYATLTNVTAKGPVVFVGCSLIETDLDGCDLSSVAFEDCVLRGTSFQAGTYRGTDLRGNNLSGISGAGNLKRVTIDRYQLADLSLVLANELGITIAD</sequence>
<evidence type="ECO:0000313" key="2">
    <source>
        <dbReference type="Proteomes" id="UP001596011"/>
    </source>
</evidence>